<keyword evidence="3" id="KW-1185">Reference proteome</keyword>
<gene>
    <name evidence="2" type="ORF">GP2143_16476</name>
</gene>
<proteinExistence type="predicted"/>
<dbReference type="AlphaFoldDB" id="A0Y9R5"/>
<dbReference type="Gene3D" id="3.40.50.1820">
    <property type="entry name" value="alpha/beta hydrolase"/>
    <property type="match status" value="1"/>
</dbReference>
<dbReference type="PRINTS" id="PR00111">
    <property type="entry name" value="ABHYDROLASE"/>
</dbReference>
<evidence type="ECO:0000259" key="1">
    <source>
        <dbReference type="Pfam" id="PF12146"/>
    </source>
</evidence>
<dbReference type="Proteomes" id="UP000004931">
    <property type="component" value="Unassembled WGS sequence"/>
</dbReference>
<name>A0Y9R5_9GAMM</name>
<dbReference type="Pfam" id="PF12146">
    <property type="entry name" value="Hydrolase_4"/>
    <property type="match status" value="1"/>
</dbReference>
<protein>
    <submittedName>
        <fullName evidence="2">Lysophospholipase</fullName>
    </submittedName>
</protein>
<comment type="caution">
    <text evidence="2">The sequence shown here is derived from an EMBL/GenBank/DDBJ whole genome shotgun (WGS) entry which is preliminary data.</text>
</comment>
<dbReference type="eggNOG" id="COG2267">
    <property type="taxonomic scope" value="Bacteria"/>
</dbReference>
<dbReference type="InterPro" id="IPR022742">
    <property type="entry name" value="Hydrolase_4"/>
</dbReference>
<dbReference type="STRING" id="247633.GP2143_16476"/>
<evidence type="ECO:0000313" key="2">
    <source>
        <dbReference type="EMBL" id="EAW32869.1"/>
    </source>
</evidence>
<evidence type="ECO:0000313" key="3">
    <source>
        <dbReference type="Proteomes" id="UP000004931"/>
    </source>
</evidence>
<feature type="domain" description="Serine aminopeptidase S33" evidence="1">
    <location>
        <begin position="73"/>
        <end position="300"/>
    </location>
</feature>
<sequence>MSNEAITIKLDELAGNIKRLDLSAEVAASESEREYFRHYGIDFEDRFPGLKHHFGCIDCASYSIAAHYYDIKEAEGTCFIVHGYYDHSGLYGRIIEYCLKRKLSVVVYDLPGHGLSSGEQSTIPSFSDYQAVLSDVVDWFSSVAPKPWNAIGQSTGGAILMDFLLSAREPLFAKTVLLAPLVRPVSWPRTKLLHRMAGVFFNKIPRRFAKNSHDNNFLEFLKTNDPLQSRHLPLTWVTALKQWINYFEHLRFVEYAPLIIQGKEDKTVDWKYNIPAIQKKFPNSKLYYVNEGRHHLSNEDELILTKLYAAMDIYFDVFKD</sequence>
<dbReference type="InterPro" id="IPR000073">
    <property type="entry name" value="AB_hydrolase_1"/>
</dbReference>
<dbReference type="ESTHER" id="9gamm-a0y9r5">
    <property type="family name" value="Monoglyceridelipase_lysophospholip"/>
</dbReference>
<dbReference type="InterPro" id="IPR029058">
    <property type="entry name" value="AB_hydrolase_fold"/>
</dbReference>
<reference evidence="2 3" key="1">
    <citation type="journal article" date="2010" name="J. Bacteriol.">
        <title>Genome sequence of the oligotrophic marine Gammaproteobacterium HTCC2143, isolated from the Oregon Coast.</title>
        <authorList>
            <person name="Oh H.M."/>
            <person name="Kang I."/>
            <person name="Ferriera S."/>
            <person name="Giovannoni S.J."/>
            <person name="Cho J.C."/>
        </authorList>
    </citation>
    <scope>NUCLEOTIDE SEQUENCE [LARGE SCALE GENOMIC DNA]</scope>
    <source>
        <strain evidence="2 3">HTCC2143</strain>
    </source>
</reference>
<dbReference type="InterPro" id="IPR051044">
    <property type="entry name" value="MAG_DAG_Lipase"/>
</dbReference>
<dbReference type="OrthoDB" id="5614837at2"/>
<dbReference type="SUPFAM" id="SSF53474">
    <property type="entry name" value="alpha/beta-Hydrolases"/>
    <property type="match status" value="1"/>
</dbReference>
<accession>A0Y9R5</accession>
<dbReference type="EMBL" id="AAVT01000001">
    <property type="protein sequence ID" value="EAW32869.1"/>
    <property type="molecule type" value="Genomic_DNA"/>
</dbReference>
<organism evidence="2 3">
    <name type="scientific">marine gamma proteobacterium HTCC2143</name>
    <dbReference type="NCBI Taxonomy" id="247633"/>
    <lineage>
        <taxon>Bacteria</taxon>
        <taxon>Pseudomonadati</taxon>
        <taxon>Pseudomonadota</taxon>
        <taxon>Gammaproteobacteria</taxon>
        <taxon>Cellvibrionales</taxon>
        <taxon>Spongiibacteraceae</taxon>
        <taxon>BD1-7 clade</taxon>
    </lineage>
</organism>
<dbReference type="PANTHER" id="PTHR11614">
    <property type="entry name" value="PHOSPHOLIPASE-RELATED"/>
    <property type="match status" value="1"/>
</dbReference>